<evidence type="ECO:0000256" key="1">
    <source>
        <dbReference type="SAM" id="SignalP"/>
    </source>
</evidence>
<dbReference type="AlphaFoldDB" id="A0AAE3XHV7"/>
<accession>A0AAE3XHV7</accession>
<comment type="caution">
    <text evidence="2">The sequence shown here is derived from an EMBL/GenBank/DDBJ whole genome shotgun (WGS) entry which is preliminary data.</text>
</comment>
<dbReference type="EMBL" id="JAVDQK010000018">
    <property type="protein sequence ID" value="MDR6220847.1"/>
    <property type="molecule type" value="Genomic_DNA"/>
</dbReference>
<proteinExistence type="predicted"/>
<feature type="signal peptide" evidence="1">
    <location>
        <begin position="1"/>
        <end position="20"/>
    </location>
</feature>
<protein>
    <recommendedName>
        <fullName evidence="4">DUF11 domain-containing protein</fullName>
    </recommendedName>
</protein>
<organism evidence="2 3">
    <name type="scientific">Deinococcus soli</name>
    <name type="common">ex Cha et al. 2016</name>
    <dbReference type="NCBI Taxonomy" id="1309411"/>
    <lineage>
        <taxon>Bacteria</taxon>
        <taxon>Thermotogati</taxon>
        <taxon>Deinococcota</taxon>
        <taxon>Deinococci</taxon>
        <taxon>Deinococcales</taxon>
        <taxon>Deinococcaceae</taxon>
        <taxon>Deinococcus</taxon>
    </lineage>
</organism>
<dbReference type="InterPro" id="IPR013783">
    <property type="entry name" value="Ig-like_fold"/>
</dbReference>
<gene>
    <name evidence="2" type="ORF">J2Y00_004474</name>
</gene>
<evidence type="ECO:0000313" key="3">
    <source>
        <dbReference type="Proteomes" id="UP001185331"/>
    </source>
</evidence>
<evidence type="ECO:0008006" key="4">
    <source>
        <dbReference type="Google" id="ProtNLM"/>
    </source>
</evidence>
<dbReference type="RefSeq" id="WP_309858116.1">
    <property type="nucleotide sequence ID" value="NZ_JAVDQJ010000017.1"/>
</dbReference>
<feature type="chain" id="PRO_5041993223" description="DUF11 domain-containing protein" evidence="1">
    <location>
        <begin position="21"/>
        <end position="149"/>
    </location>
</feature>
<evidence type="ECO:0000313" key="2">
    <source>
        <dbReference type="EMBL" id="MDR6220847.1"/>
    </source>
</evidence>
<sequence length="149" mass="14971">MRNLKIAALVSSLLLGTAFAATSTPTDFDTATVSGESATVGTFGEAVNFTVSTSSIDLTVMKPGETYTITIPVTNTTDRAINLTLKNVLASAGDSSVASIVSSTQATPLQLAAGASGELTIAVTLKGAGDVVAGDTVTISYDVEGTADY</sequence>
<keyword evidence="1" id="KW-0732">Signal</keyword>
<dbReference type="Gene3D" id="2.60.40.10">
    <property type="entry name" value="Immunoglobulins"/>
    <property type="match status" value="1"/>
</dbReference>
<name>A0AAE3XHV7_9DEIO</name>
<dbReference type="Proteomes" id="UP001185331">
    <property type="component" value="Unassembled WGS sequence"/>
</dbReference>
<reference evidence="2" key="1">
    <citation type="submission" date="2023-07" db="EMBL/GenBank/DDBJ databases">
        <title>Sorghum-associated microbial communities from plants grown in Nebraska, USA.</title>
        <authorList>
            <person name="Schachtman D."/>
        </authorList>
    </citation>
    <scope>NUCLEOTIDE SEQUENCE</scope>
    <source>
        <strain evidence="2">BE330</strain>
    </source>
</reference>